<dbReference type="AlphaFoldDB" id="A0A8J2W249"/>
<dbReference type="InterPro" id="IPR036116">
    <property type="entry name" value="FN3_sf"/>
</dbReference>
<dbReference type="GO" id="GO:0030154">
    <property type="term" value="P:cell differentiation"/>
    <property type="evidence" value="ECO:0007669"/>
    <property type="project" value="UniProtKB-ARBA"/>
</dbReference>
<dbReference type="PANTHER" id="PTHR44170:SF6">
    <property type="entry name" value="CONTACTIN"/>
    <property type="match status" value="1"/>
</dbReference>
<evidence type="ECO:0000259" key="4">
    <source>
        <dbReference type="PROSITE" id="PS50853"/>
    </source>
</evidence>
<dbReference type="SMART" id="SM00409">
    <property type="entry name" value="IG"/>
    <property type="match status" value="1"/>
</dbReference>
<evidence type="ECO:0000259" key="3">
    <source>
        <dbReference type="PROSITE" id="PS50835"/>
    </source>
</evidence>
<proteinExistence type="predicted"/>
<dbReference type="PANTHER" id="PTHR44170">
    <property type="entry name" value="PROTEIN SIDEKICK"/>
    <property type="match status" value="1"/>
</dbReference>
<protein>
    <submittedName>
        <fullName evidence="5">(African queen) hypothetical protein</fullName>
    </submittedName>
</protein>
<evidence type="ECO:0000256" key="1">
    <source>
        <dbReference type="ARBA" id="ARBA00022737"/>
    </source>
</evidence>
<dbReference type="InterPro" id="IPR003961">
    <property type="entry name" value="FN3_dom"/>
</dbReference>
<name>A0A8J2W249_9NEOP</name>
<dbReference type="InterPro" id="IPR013098">
    <property type="entry name" value="Ig_I-set"/>
</dbReference>
<evidence type="ECO:0000313" key="5">
    <source>
        <dbReference type="EMBL" id="CAG9564400.1"/>
    </source>
</evidence>
<dbReference type="CDD" id="cd00063">
    <property type="entry name" value="FN3"/>
    <property type="match status" value="2"/>
</dbReference>
<dbReference type="OrthoDB" id="6418794at2759"/>
<dbReference type="InterPro" id="IPR036179">
    <property type="entry name" value="Ig-like_dom_sf"/>
</dbReference>
<dbReference type="Gene3D" id="2.60.40.10">
    <property type="entry name" value="Immunoglobulins"/>
    <property type="match status" value="3"/>
</dbReference>
<dbReference type="Proteomes" id="UP000789524">
    <property type="component" value="Unassembled WGS sequence"/>
</dbReference>
<comment type="caution">
    <text evidence="5">The sequence shown here is derived from an EMBL/GenBank/DDBJ whole genome shotgun (WGS) entry which is preliminary data.</text>
</comment>
<dbReference type="InterPro" id="IPR003599">
    <property type="entry name" value="Ig_sub"/>
</dbReference>
<dbReference type="GO" id="GO:0098609">
    <property type="term" value="P:cell-cell adhesion"/>
    <property type="evidence" value="ECO:0007669"/>
    <property type="project" value="TreeGrafter"/>
</dbReference>
<feature type="domain" description="Ig-like" evidence="3">
    <location>
        <begin position="130"/>
        <end position="221"/>
    </location>
</feature>
<dbReference type="SUPFAM" id="SSF48726">
    <property type="entry name" value="Immunoglobulin"/>
    <property type="match status" value="1"/>
</dbReference>
<dbReference type="EMBL" id="CAKASE010000051">
    <property type="protein sequence ID" value="CAG9564400.1"/>
    <property type="molecule type" value="Genomic_DNA"/>
</dbReference>
<dbReference type="SUPFAM" id="SSF49265">
    <property type="entry name" value="Fibronectin type III"/>
    <property type="match status" value="2"/>
</dbReference>
<dbReference type="InterPro" id="IPR013783">
    <property type="entry name" value="Ig-like_fold"/>
</dbReference>
<dbReference type="Pfam" id="PF07679">
    <property type="entry name" value="I-set"/>
    <property type="match status" value="1"/>
</dbReference>
<dbReference type="InterPro" id="IPR007110">
    <property type="entry name" value="Ig-like_dom"/>
</dbReference>
<gene>
    <name evidence="5" type="ORF">DCHRY22_LOCUS5403</name>
</gene>
<dbReference type="GO" id="GO:0009653">
    <property type="term" value="P:anatomical structure morphogenesis"/>
    <property type="evidence" value="ECO:0007669"/>
    <property type="project" value="UniProtKB-ARBA"/>
</dbReference>
<accession>A0A8J2W249</accession>
<evidence type="ECO:0000256" key="2">
    <source>
        <dbReference type="ARBA" id="ARBA00023157"/>
    </source>
</evidence>
<dbReference type="PROSITE" id="PS50835">
    <property type="entry name" value="IG_LIKE"/>
    <property type="match status" value="1"/>
</dbReference>
<evidence type="ECO:0000313" key="6">
    <source>
        <dbReference type="Proteomes" id="UP000789524"/>
    </source>
</evidence>
<feature type="domain" description="Fibronectin type-III" evidence="4">
    <location>
        <begin position="1"/>
        <end position="62"/>
    </location>
</feature>
<dbReference type="PROSITE" id="PS50853">
    <property type="entry name" value="FN3"/>
    <property type="match status" value="1"/>
</dbReference>
<organism evidence="5 6">
    <name type="scientific">Danaus chrysippus</name>
    <name type="common">African queen</name>
    <dbReference type="NCBI Taxonomy" id="151541"/>
    <lineage>
        <taxon>Eukaryota</taxon>
        <taxon>Metazoa</taxon>
        <taxon>Ecdysozoa</taxon>
        <taxon>Arthropoda</taxon>
        <taxon>Hexapoda</taxon>
        <taxon>Insecta</taxon>
        <taxon>Pterygota</taxon>
        <taxon>Neoptera</taxon>
        <taxon>Endopterygota</taxon>
        <taxon>Lepidoptera</taxon>
        <taxon>Glossata</taxon>
        <taxon>Ditrysia</taxon>
        <taxon>Papilionoidea</taxon>
        <taxon>Nymphalidae</taxon>
        <taxon>Danainae</taxon>
        <taxon>Danaini</taxon>
        <taxon>Danaina</taxon>
        <taxon>Danaus</taxon>
        <taxon>Anosia</taxon>
    </lineage>
</organism>
<sequence length="296" mass="32457">MIGYSILYGTEESSWQNQTSLHTEIYFQGLSKYSNYTIKVAGFSNYGAGPFSFPIVCTTLQDVPDPPSDIKVLILSSTSLPGPPLTSRVDPSRTTAEIKELTSGRSYEVWVTGSTAAGEGAPSRRASHTPANRVVAGVASLGGTISVGVSSSLLLVCQCVGVPPPRTVWYHKHNIITHHPRFTRNHDDSLLINNIDQSLSGNYTCLAKNLYGSDSVEYTVVVLPLPEAPTLRATPYKDSILVEWEQPYYSISNRSSNQKITYSLTWKEASGPWQEVWSPNKVPNKLSNLSGVQNMR</sequence>
<reference evidence="5" key="1">
    <citation type="submission" date="2021-09" db="EMBL/GenBank/DDBJ databases">
        <authorList>
            <person name="Martin H S."/>
        </authorList>
    </citation>
    <scope>NUCLEOTIDE SEQUENCE</scope>
</reference>
<keyword evidence="1" id="KW-0677">Repeat</keyword>
<dbReference type="GO" id="GO:0016020">
    <property type="term" value="C:membrane"/>
    <property type="evidence" value="ECO:0007669"/>
    <property type="project" value="UniProtKB-SubCell"/>
</dbReference>
<keyword evidence="6" id="KW-1185">Reference proteome</keyword>
<keyword evidence="2" id="KW-1015">Disulfide bond</keyword>